<evidence type="ECO:0000256" key="6">
    <source>
        <dbReference type="ARBA" id="ARBA00022840"/>
    </source>
</evidence>
<comment type="subunit">
    <text evidence="9">Homodimer.</text>
</comment>
<keyword evidence="4 9" id="KW-0547">Nucleotide-binding</keyword>
<evidence type="ECO:0000256" key="9">
    <source>
        <dbReference type="HAMAP-Rule" id="MF_00336"/>
    </source>
</evidence>
<feature type="binding site" evidence="9">
    <location>
        <position position="56"/>
    </location>
    <ligand>
        <name>ATP</name>
        <dbReference type="ChEBI" id="CHEBI:30616"/>
    </ligand>
</feature>
<comment type="caution">
    <text evidence="10">The sequence shown here is derived from an EMBL/GenBank/DDBJ whole genome shotgun (WGS) entry which is preliminary data.</text>
</comment>
<feature type="binding site" evidence="9">
    <location>
        <position position="56"/>
    </location>
    <ligand>
        <name>Mg(2+)</name>
        <dbReference type="ChEBI" id="CHEBI:18420"/>
    </ligand>
</feature>
<dbReference type="InterPro" id="IPR004472">
    <property type="entry name" value="DTB_synth_BioD"/>
</dbReference>
<comment type="caution">
    <text evidence="9">Lacks conserved residue(s) required for the propagation of feature annotation.</text>
</comment>
<keyword evidence="11" id="KW-1185">Reference proteome</keyword>
<keyword evidence="2 9" id="KW-0436">Ligase</keyword>
<keyword evidence="7 9" id="KW-0460">Magnesium</keyword>
<sequence>MQKGLFITATDTGVGKTVISGAIAAALKRRGINVGVVKPVASGGRVNTSGQPVSEDATFLMAAAGMAEERRQEVNPVCLAAALTPAVAAAECGMTIDVTKLITACRAMLNQSELTVVEGVGGMAAPVWKDYLVADMMLELKLPVILVVKPNLGTINHTVLAAEYARQRSIPLAGIIVNCWDEAAATVLERSNLAYIKLLTGLPVLGKFPSLAGIPAGQASMVALGQAAEQHLAIDHIIGMMKGEDCPCFRQS</sequence>
<feature type="binding site" evidence="9">
    <location>
        <begin position="178"/>
        <end position="179"/>
    </location>
    <ligand>
        <name>ATP</name>
        <dbReference type="ChEBI" id="CHEBI:30616"/>
    </ligand>
</feature>
<comment type="catalytic activity">
    <reaction evidence="9">
        <text>(7R,8S)-7,8-diammoniononanoate + CO2 + ATP = (4R,5S)-dethiobiotin + ADP + phosphate + 3 H(+)</text>
        <dbReference type="Rhea" id="RHEA:15805"/>
        <dbReference type="ChEBI" id="CHEBI:15378"/>
        <dbReference type="ChEBI" id="CHEBI:16526"/>
        <dbReference type="ChEBI" id="CHEBI:30616"/>
        <dbReference type="ChEBI" id="CHEBI:43474"/>
        <dbReference type="ChEBI" id="CHEBI:149469"/>
        <dbReference type="ChEBI" id="CHEBI:149473"/>
        <dbReference type="ChEBI" id="CHEBI:456216"/>
        <dbReference type="EC" id="6.3.3.3"/>
    </reaction>
</comment>
<evidence type="ECO:0000313" key="10">
    <source>
        <dbReference type="EMBL" id="CVK20556.1"/>
    </source>
</evidence>
<evidence type="ECO:0000256" key="2">
    <source>
        <dbReference type="ARBA" id="ARBA00022598"/>
    </source>
</evidence>
<keyword evidence="6 9" id="KW-0067">ATP-binding</keyword>
<keyword evidence="5 9" id="KW-0093">Biotin biosynthesis</keyword>
<dbReference type="PIRSF" id="PIRSF006755">
    <property type="entry name" value="DTB_synth"/>
    <property type="match status" value="1"/>
</dbReference>
<comment type="cofactor">
    <cofactor evidence="9">
        <name>Mg(2+)</name>
        <dbReference type="ChEBI" id="CHEBI:18420"/>
    </cofactor>
</comment>
<dbReference type="PANTHER" id="PTHR43210">
    <property type="entry name" value="DETHIOBIOTIN SYNTHETASE"/>
    <property type="match status" value="1"/>
</dbReference>
<dbReference type="RefSeq" id="WP_075754317.1">
    <property type="nucleotide sequence ID" value="NZ_CP146991.1"/>
</dbReference>
<evidence type="ECO:0000313" key="11">
    <source>
        <dbReference type="Proteomes" id="UP000245702"/>
    </source>
</evidence>
<dbReference type="PANTHER" id="PTHR43210:SF2">
    <property type="entry name" value="ATP-DEPENDENT DETHIOBIOTIN SYNTHETASE BIOD 2"/>
    <property type="match status" value="1"/>
</dbReference>
<feature type="active site" evidence="9">
    <location>
        <position position="38"/>
    </location>
</feature>
<dbReference type="Gene3D" id="3.40.50.300">
    <property type="entry name" value="P-loop containing nucleotide triphosphate hydrolases"/>
    <property type="match status" value="1"/>
</dbReference>
<dbReference type="Pfam" id="PF13500">
    <property type="entry name" value="AAA_26"/>
    <property type="match status" value="1"/>
</dbReference>
<dbReference type="HAMAP" id="MF_00336">
    <property type="entry name" value="BioD"/>
    <property type="match status" value="1"/>
</dbReference>
<organism evidence="10 11">
    <name type="scientific">Sporomusa sphaeroides DSM 2875</name>
    <dbReference type="NCBI Taxonomy" id="1337886"/>
    <lineage>
        <taxon>Bacteria</taxon>
        <taxon>Bacillati</taxon>
        <taxon>Bacillota</taxon>
        <taxon>Negativicutes</taxon>
        <taxon>Selenomonadales</taxon>
        <taxon>Sporomusaceae</taxon>
        <taxon>Sporomusa</taxon>
    </lineage>
</organism>
<feature type="binding site" evidence="9">
    <location>
        <position position="17"/>
    </location>
    <ligand>
        <name>Mg(2+)</name>
        <dbReference type="ChEBI" id="CHEBI:18420"/>
    </ligand>
</feature>
<comment type="subcellular location">
    <subcellularLocation>
        <location evidence="9">Cytoplasm</location>
    </subcellularLocation>
</comment>
<dbReference type="EMBL" id="FCOW01000020">
    <property type="protein sequence ID" value="CVK20556.1"/>
    <property type="molecule type" value="Genomic_DNA"/>
</dbReference>
<dbReference type="CDD" id="cd03109">
    <property type="entry name" value="DTBS"/>
    <property type="match status" value="1"/>
</dbReference>
<feature type="binding site" evidence="9">
    <location>
        <position position="42"/>
    </location>
    <ligand>
        <name>substrate</name>
    </ligand>
</feature>
<reference evidence="10 11" key="1">
    <citation type="submission" date="2016-01" db="EMBL/GenBank/DDBJ databases">
        <authorList>
            <person name="Brown R."/>
        </authorList>
    </citation>
    <scope>NUCLEOTIDE SEQUENCE [LARGE SCALE GENOMIC DNA]</scope>
    <source>
        <strain evidence="10">Sporomusa sphaeroides DSM 2875</strain>
    </source>
</reference>
<dbReference type="NCBIfam" id="TIGR00347">
    <property type="entry name" value="bioD"/>
    <property type="match status" value="1"/>
</dbReference>
<evidence type="ECO:0000256" key="5">
    <source>
        <dbReference type="ARBA" id="ARBA00022756"/>
    </source>
</evidence>
<comment type="similarity">
    <text evidence="9">Belongs to the dethiobiotin synthetase family.</text>
</comment>
<feature type="binding site" evidence="9">
    <location>
        <begin position="13"/>
        <end position="18"/>
    </location>
    <ligand>
        <name>ATP</name>
        <dbReference type="ChEBI" id="CHEBI:30616"/>
    </ligand>
</feature>
<gene>
    <name evidence="10" type="primary">bioD1</name>
    <name evidence="9" type="synonym">bioD</name>
    <name evidence="10" type="ORF">SSPH_03224</name>
</gene>
<dbReference type="GO" id="GO:0004141">
    <property type="term" value="F:dethiobiotin synthase activity"/>
    <property type="evidence" value="ECO:0007669"/>
    <property type="project" value="UniProtKB-EC"/>
</dbReference>
<evidence type="ECO:0000256" key="8">
    <source>
        <dbReference type="ARBA" id="ARBA00047386"/>
    </source>
</evidence>
<comment type="catalytic activity">
    <reaction evidence="8">
        <text>(7R,8S)-8-amino-7-(carboxyamino)nonanoate + ATP = (4R,5S)-dethiobiotin + ADP + phosphate + H(+)</text>
        <dbReference type="Rhea" id="RHEA:63684"/>
        <dbReference type="ChEBI" id="CHEBI:15378"/>
        <dbReference type="ChEBI" id="CHEBI:30616"/>
        <dbReference type="ChEBI" id="CHEBI:43474"/>
        <dbReference type="ChEBI" id="CHEBI:149470"/>
        <dbReference type="ChEBI" id="CHEBI:149473"/>
        <dbReference type="ChEBI" id="CHEBI:456216"/>
    </reaction>
</comment>
<keyword evidence="3 9" id="KW-0479">Metal-binding</keyword>
<evidence type="ECO:0000256" key="3">
    <source>
        <dbReference type="ARBA" id="ARBA00022723"/>
    </source>
</evidence>
<comment type="pathway">
    <text evidence="9">Cofactor biosynthesis; biotin biosynthesis; biotin from 7,8-diaminononanoate: step 1/2.</text>
</comment>
<evidence type="ECO:0000256" key="1">
    <source>
        <dbReference type="ARBA" id="ARBA00022490"/>
    </source>
</evidence>
<evidence type="ECO:0000256" key="7">
    <source>
        <dbReference type="ARBA" id="ARBA00022842"/>
    </source>
</evidence>
<dbReference type="InterPro" id="IPR027417">
    <property type="entry name" value="P-loop_NTPase"/>
</dbReference>
<name>A0ABM9W5W3_9FIRM</name>
<dbReference type="EC" id="6.3.3.3" evidence="9"/>
<feature type="binding site" evidence="9">
    <location>
        <begin position="118"/>
        <end position="121"/>
    </location>
    <ligand>
        <name>ATP</name>
        <dbReference type="ChEBI" id="CHEBI:30616"/>
    </ligand>
</feature>
<proteinExistence type="inferred from homology"/>
<dbReference type="SUPFAM" id="SSF52540">
    <property type="entry name" value="P-loop containing nucleoside triphosphate hydrolases"/>
    <property type="match status" value="1"/>
</dbReference>
<feature type="binding site" evidence="9">
    <location>
        <position position="118"/>
    </location>
    <ligand>
        <name>Mg(2+)</name>
        <dbReference type="ChEBI" id="CHEBI:18420"/>
    </ligand>
</feature>
<keyword evidence="1 9" id="KW-0963">Cytoplasm</keyword>
<dbReference type="Proteomes" id="UP000245702">
    <property type="component" value="Unassembled WGS sequence"/>
</dbReference>
<accession>A0ABM9W5W3</accession>
<protein>
    <recommendedName>
        <fullName evidence="9">ATP-dependent dethiobiotin synthetase BioD</fullName>
        <ecNumber evidence="9">6.3.3.3</ecNumber>
    </recommendedName>
    <alternativeName>
        <fullName evidence="9">DTB synthetase</fullName>
        <shortName evidence="9">DTBS</shortName>
    </alternativeName>
    <alternativeName>
        <fullName evidence="9">Dethiobiotin synthase</fullName>
    </alternativeName>
</protein>
<evidence type="ECO:0000256" key="4">
    <source>
        <dbReference type="ARBA" id="ARBA00022741"/>
    </source>
</evidence>
<comment type="function">
    <text evidence="9">Catalyzes a mechanistically unusual reaction, the ATP-dependent insertion of CO2 between the N7 and N8 nitrogen atoms of 7,8-diaminopelargonic acid (DAPA, also called 7,8-diammoniononanoate) to form a ureido ring.</text>
</comment>